<reference evidence="2 3" key="1">
    <citation type="submission" date="2016-02" db="EMBL/GenBank/DDBJ databases">
        <title>Genome analysis of coral dinoflagellate symbionts highlights evolutionary adaptations to a symbiotic lifestyle.</title>
        <authorList>
            <person name="Aranda M."/>
            <person name="Li Y."/>
            <person name="Liew Y.J."/>
            <person name="Baumgarten S."/>
            <person name="Simakov O."/>
            <person name="Wilson M."/>
            <person name="Piel J."/>
            <person name="Ashoor H."/>
            <person name="Bougouffa S."/>
            <person name="Bajic V.B."/>
            <person name="Ryu T."/>
            <person name="Ravasi T."/>
            <person name="Bayer T."/>
            <person name="Micklem G."/>
            <person name="Kim H."/>
            <person name="Bhak J."/>
            <person name="Lajeunesse T.C."/>
            <person name="Voolstra C.R."/>
        </authorList>
    </citation>
    <scope>NUCLEOTIDE SEQUENCE [LARGE SCALE GENOMIC DNA]</scope>
    <source>
        <strain evidence="2 3">CCMP2467</strain>
    </source>
</reference>
<proteinExistence type="predicted"/>
<evidence type="ECO:0000313" key="3">
    <source>
        <dbReference type="Proteomes" id="UP000186817"/>
    </source>
</evidence>
<evidence type="ECO:0000256" key="1">
    <source>
        <dbReference type="SAM" id="MobiDB-lite"/>
    </source>
</evidence>
<dbReference type="AlphaFoldDB" id="A0A1Q9BQ75"/>
<keyword evidence="3" id="KW-1185">Reference proteome</keyword>
<accession>A0A1Q9BQ75</accession>
<sequence length="118" mass="13405">MQTAMASDPVPKNEPTQTAKRLWLLFRSRENEPTQTAMAAVTTPYPFEAPLREAMRENIVTMYEMQMAAETRRRALLQSLRGTAEIRRAVGHRQPATPPKHPMVEKRASEDVEQTAAE</sequence>
<feature type="non-terminal residue" evidence="2">
    <location>
        <position position="118"/>
    </location>
</feature>
<feature type="region of interest" description="Disordered" evidence="1">
    <location>
        <begin position="86"/>
        <end position="118"/>
    </location>
</feature>
<dbReference type="Proteomes" id="UP000186817">
    <property type="component" value="Unassembled WGS sequence"/>
</dbReference>
<dbReference type="EMBL" id="LSRX01007714">
    <property type="protein sequence ID" value="OLP71922.1"/>
    <property type="molecule type" value="Genomic_DNA"/>
</dbReference>
<organism evidence="2 3">
    <name type="scientific">Symbiodinium microadriaticum</name>
    <name type="common">Dinoflagellate</name>
    <name type="synonym">Zooxanthella microadriatica</name>
    <dbReference type="NCBI Taxonomy" id="2951"/>
    <lineage>
        <taxon>Eukaryota</taxon>
        <taxon>Sar</taxon>
        <taxon>Alveolata</taxon>
        <taxon>Dinophyceae</taxon>
        <taxon>Suessiales</taxon>
        <taxon>Symbiodiniaceae</taxon>
        <taxon>Symbiodinium</taxon>
    </lineage>
</organism>
<protein>
    <submittedName>
        <fullName evidence="2">Uncharacterized protein</fullName>
    </submittedName>
</protein>
<gene>
    <name evidence="2" type="ORF">AK812_SmicGene48377</name>
</gene>
<evidence type="ECO:0000313" key="2">
    <source>
        <dbReference type="EMBL" id="OLP71922.1"/>
    </source>
</evidence>
<comment type="caution">
    <text evidence="2">The sequence shown here is derived from an EMBL/GenBank/DDBJ whole genome shotgun (WGS) entry which is preliminary data.</text>
</comment>
<name>A0A1Q9BQ75_SYMMI</name>